<proteinExistence type="predicted"/>
<gene>
    <name evidence="1" type="ORF">LOD26_07950</name>
</gene>
<dbReference type="EMBL" id="JAJJVQ010000002">
    <property type="protein sequence ID" value="MCO5781263.1"/>
    <property type="molecule type" value="Genomic_DNA"/>
</dbReference>
<protein>
    <submittedName>
        <fullName evidence="1">Uncharacterized protein</fullName>
    </submittedName>
</protein>
<name>A0ABT1B6W8_9ENTR</name>
<evidence type="ECO:0000313" key="2">
    <source>
        <dbReference type="Proteomes" id="UP001139290"/>
    </source>
</evidence>
<evidence type="ECO:0000313" key="1">
    <source>
        <dbReference type="EMBL" id="MCO5781263.1"/>
    </source>
</evidence>
<reference evidence="1" key="1">
    <citation type="submission" date="2021-11" db="EMBL/GenBank/DDBJ databases">
        <title>Citrobacter meridianamericanus sp. nov. isolated from soil.</title>
        <authorList>
            <person name="Furlan J.P.R."/>
            <person name="Stehling E.G."/>
        </authorList>
    </citation>
    <scope>NUCLEOTIDE SEQUENCE</scope>
    <source>
        <strain evidence="1">BR102</strain>
    </source>
</reference>
<comment type="caution">
    <text evidence="1">The sequence shown here is derived from an EMBL/GenBank/DDBJ whole genome shotgun (WGS) entry which is preliminary data.</text>
</comment>
<sequence length="325" mass="34400">MNNKILAFLSLISIIGFKTYAATYTYLSPVGRLVGPTITAKAQQKIYPNDVNAILSYVKRTPTITMNIGSGRDVRMISGFPDKVGLLWNNTNAAFAICDVGSDGAAIESSCTSEISSIYHITNYNDYLLPRVNFPPGLKTGDTYTLTPFFEWTVAKNMTIETDDNPGEKSVDVIMTLTDMNTLARSPCGITCASNTVSGGALGGGEIVAPPLVPVQASLSITGPTSLNCSAILPSSCVVTGDFSISTAVPARFSVQNDSDKCGENPVSVQAKSGGQEISVGFSDGYKTKSASTEKIQLEYVIKPTQNTLPGEVCQVASTLILTTD</sequence>
<dbReference type="Proteomes" id="UP001139290">
    <property type="component" value="Unassembled WGS sequence"/>
</dbReference>
<accession>A0ABT1B6W8</accession>
<keyword evidence="2" id="KW-1185">Reference proteome</keyword>
<organism evidence="1 2">
    <name type="scientific">Citrobacter meridianamericanus</name>
    <dbReference type="NCBI Taxonomy" id="2894201"/>
    <lineage>
        <taxon>Bacteria</taxon>
        <taxon>Pseudomonadati</taxon>
        <taxon>Pseudomonadota</taxon>
        <taxon>Gammaproteobacteria</taxon>
        <taxon>Enterobacterales</taxon>
        <taxon>Enterobacteriaceae</taxon>
        <taxon>Citrobacter</taxon>
    </lineage>
</organism>
<dbReference type="RefSeq" id="WP_252838055.1">
    <property type="nucleotide sequence ID" value="NZ_JAJJVQ010000002.1"/>
</dbReference>